<proteinExistence type="predicted"/>
<gene>
    <name evidence="2" type="ORF">RFH988_LOCUS31909</name>
</gene>
<comment type="caution">
    <text evidence="2">The sequence shown here is derived from an EMBL/GenBank/DDBJ whole genome shotgun (WGS) entry which is preliminary data.</text>
</comment>
<evidence type="ECO:0000256" key="1">
    <source>
        <dbReference type="SAM" id="MobiDB-lite"/>
    </source>
</evidence>
<feature type="compositionally biased region" description="Low complexity" evidence="1">
    <location>
        <begin position="50"/>
        <end position="80"/>
    </location>
</feature>
<feature type="non-terminal residue" evidence="2">
    <location>
        <position position="1"/>
    </location>
</feature>
<evidence type="ECO:0000313" key="3">
    <source>
        <dbReference type="Proteomes" id="UP000663882"/>
    </source>
</evidence>
<dbReference type="EMBL" id="CAJNOO010003555">
    <property type="protein sequence ID" value="CAF1343451.1"/>
    <property type="molecule type" value="Genomic_DNA"/>
</dbReference>
<reference evidence="2" key="1">
    <citation type="submission" date="2021-02" db="EMBL/GenBank/DDBJ databases">
        <authorList>
            <person name="Nowell W R."/>
        </authorList>
    </citation>
    <scope>NUCLEOTIDE SEQUENCE</scope>
</reference>
<dbReference type="Proteomes" id="UP000663882">
    <property type="component" value="Unassembled WGS sequence"/>
</dbReference>
<evidence type="ECO:0000313" key="2">
    <source>
        <dbReference type="EMBL" id="CAF1343451.1"/>
    </source>
</evidence>
<feature type="region of interest" description="Disordered" evidence="1">
    <location>
        <begin position="118"/>
        <end position="146"/>
    </location>
</feature>
<dbReference type="AlphaFoldDB" id="A0A815GQN1"/>
<feature type="region of interest" description="Disordered" evidence="1">
    <location>
        <begin position="1"/>
        <end position="80"/>
    </location>
</feature>
<protein>
    <submittedName>
        <fullName evidence="2">Uncharacterized protein</fullName>
    </submittedName>
</protein>
<organism evidence="2 3">
    <name type="scientific">Rotaria sordida</name>
    <dbReference type="NCBI Taxonomy" id="392033"/>
    <lineage>
        <taxon>Eukaryota</taxon>
        <taxon>Metazoa</taxon>
        <taxon>Spiralia</taxon>
        <taxon>Gnathifera</taxon>
        <taxon>Rotifera</taxon>
        <taxon>Eurotatoria</taxon>
        <taxon>Bdelloidea</taxon>
        <taxon>Philodinida</taxon>
        <taxon>Philodinidae</taxon>
        <taxon>Rotaria</taxon>
    </lineage>
</organism>
<sequence length="235" mass="26318">MIDKCASKRARTKIDGAQSDNVIKKYSDSEETTTIVSSDKSIAPSEETANDISSNESSRNSDNRSTPSSSKRSSTVSSKYSIDIPITLDKPTIDDDEQNEISIEFNLDTNSYSSITSTSYTVHKEPKVTTDQSSKKPPIQRSPQPETIVDGCKLRWPNPSYNCIEKFEAEGTGVCQAMMKELDEQTETEALQKKYRNGRVPIINYETNKNEYLQRWLCDAVNVRGLATFDDGYPP</sequence>
<accession>A0A815GQN1</accession>
<name>A0A815GQN1_9BILA</name>